<name>A0A3A1VND6_9BACL</name>
<sequence length="289" mass="34728">MAKRVEEPFKLLEFIEGVEKWRKSFEKMCSEILHCRYKKHTVTRIDGSGGDDGIDVIVITPKNKKYIYQCKFYTGRLGSAQRKKITDSFLTAYKKNKGLKKWILVVPKTLDINEFRWWNGFCEKHSDKEIQFKLWHEDALLNLLHKYKLYDHYFQFKDPFKKSRKTFEMSFRPIISEFESGKDYFQISELETMKIVSAEWKASSYLEFRNSSIAYMLDNFSSNLCFVTGLIQRAEPLVQAEFKFLIKHYFIPEYYRLCRQRNNEKDEKNIEFYINNNAETLRDKLLDDE</sequence>
<dbReference type="Pfam" id="PF04471">
    <property type="entry name" value="Mrr_cat"/>
    <property type="match status" value="1"/>
</dbReference>
<evidence type="ECO:0000313" key="3">
    <source>
        <dbReference type="Proteomes" id="UP000266482"/>
    </source>
</evidence>
<organism evidence="2 3">
    <name type="scientific">Paenibacillus nanensis</name>
    <dbReference type="NCBI Taxonomy" id="393251"/>
    <lineage>
        <taxon>Bacteria</taxon>
        <taxon>Bacillati</taxon>
        <taxon>Bacillota</taxon>
        <taxon>Bacilli</taxon>
        <taxon>Bacillales</taxon>
        <taxon>Paenibacillaceae</taxon>
        <taxon>Paenibacillus</taxon>
    </lineage>
</organism>
<feature type="domain" description="Restriction endonuclease type IV Mrr" evidence="1">
    <location>
        <begin position="23"/>
        <end position="106"/>
    </location>
</feature>
<dbReference type="GO" id="GO:0003677">
    <property type="term" value="F:DNA binding"/>
    <property type="evidence" value="ECO:0007669"/>
    <property type="project" value="InterPro"/>
</dbReference>
<dbReference type="AlphaFoldDB" id="A0A3A1VND6"/>
<dbReference type="InterPro" id="IPR007560">
    <property type="entry name" value="Restrct_endonuc_IV_Mrr"/>
</dbReference>
<evidence type="ECO:0000313" key="2">
    <source>
        <dbReference type="EMBL" id="RIX60033.1"/>
    </source>
</evidence>
<dbReference type="EMBL" id="QXQA01000001">
    <property type="protein sequence ID" value="RIX60033.1"/>
    <property type="molecule type" value="Genomic_DNA"/>
</dbReference>
<evidence type="ECO:0000259" key="1">
    <source>
        <dbReference type="Pfam" id="PF04471"/>
    </source>
</evidence>
<dbReference type="GO" id="GO:0009307">
    <property type="term" value="P:DNA restriction-modification system"/>
    <property type="evidence" value="ECO:0007669"/>
    <property type="project" value="InterPro"/>
</dbReference>
<keyword evidence="3" id="KW-1185">Reference proteome</keyword>
<dbReference type="Proteomes" id="UP000266482">
    <property type="component" value="Unassembled WGS sequence"/>
</dbReference>
<comment type="caution">
    <text evidence="2">The sequence shown here is derived from an EMBL/GenBank/DDBJ whole genome shotgun (WGS) entry which is preliminary data.</text>
</comment>
<dbReference type="GO" id="GO:0004519">
    <property type="term" value="F:endonuclease activity"/>
    <property type="evidence" value="ECO:0007669"/>
    <property type="project" value="InterPro"/>
</dbReference>
<accession>A0A3A1VND6</accession>
<dbReference type="RefSeq" id="WP_119597408.1">
    <property type="nucleotide sequence ID" value="NZ_QXQA01000001.1"/>
</dbReference>
<proteinExistence type="predicted"/>
<gene>
    <name evidence="2" type="ORF">D3P08_00100</name>
</gene>
<protein>
    <recommendedName>
        <fullName evidence="1">Restriction endonuclease type IV Mrr domain-containing protein</fullName>
    </recommendedName>
</protein>
<reference evidence="2 3" key="1">
    <citation type="submission" date="2018-09" db="EMBL/GenBank/DDBJ databases">
        <title>Paenibacillus aracenensis nov. sp. isolated from a cave in southern Spain.</title>
        <authorList>
            <person name="Jurado V."/>
            <person name="Gutierrez-Patricio S."/>
            <person name="Gonzalez-Pimentel J.L."/>
            <person name="Miller A.Z."/>
            <person name="Laiz L."/>
            <person name="Saiz-Jimenez C."/>
        </authorList>
    </citation>
    <scope>NUCLEOTIDE SEQUENCE [LARGE SCALE GENOMIC DNA]</scope>
    <source>
        <strain evidence="2 3">DSM 22867</strain>
    </source>
</reference>